<sequence>MTTIIGTQQDWARFKQWIDDYSQNYTDIAKYICLGAEVRMTYSVLTDYLDKYCHPESYEIIHTKDMRCGDKHLCLILDHDLVSYEGLVIRFYRGNQLVFTPHLDLPHYILHNLLIPPITLAGIVQHYSRNILIPSEFMLHFYRLSSVLYPHAFNIASLNINPLPTV</sequence>
<accession>A0AAF0ZDV1</accession>
<protein>
    <submittedName>
        <fullName evidence="1">Uncharacterized protein</fullName>
    </submittedName>
</protein>
<dbReference type="AlphaFoldDB" id="A0AAF0ZDV1"/>
<name>A0AAF0ZDV1_9CHRO</name>
<evidence type="ECO:0000313" key="1">
    <source>
        <dbReference type="EMBL" id="WPF87529.1"/>
    </source>
</evidence>
<reference evidence="1" key="1">
    <citation type="submission" date="2023-11" db="EMBL/GenBank/DDBJ databases">
        <title>Genome sequence of Cyanobacterium aponinum BCRC AL20115.</title>
        <authorList>
            <person name="Chang H.-Y."/>
            <person name="Lin K.-M."/>
            <person name="Hsueh H.-T."/>
            <person name="Chu H.-A."/>
            <person name="Kuo C.-H."/>
        </authorList>
    </citation>
    <scope>NUCLEOTIDE SEQUENCE</scope>
    <source>
        <strain evidence="1">AL20115</strain>
    </source>
</reference>
<proteinExistence type="predicted"/>
<dbReference type="RefSeq" id="WP_320001066.1">
    <property type="nucleotide sequence ID" value="NZ_CP138348.1"/>
</dbReference>
<organism evidence="1">
    <name type="scientific">Cyanobacterium aponinum AL20115</name>
    <dbReference type="NCBI Taxonomy" id="3090662"/>
    <lineage>
        <taxon>Bacteria</taxon>
        <taxon>Bacillati</taxon>
        <taxon>Cyanobacteriota</taxon>
        <taxon>Cyanophyceae</taxon>
        <taxon>Oscillatoriophycideae</taxon>
        <taxon>Chroococcales</taxon>
        <taxon>Geminocystaceae</taxon>
        <taxon>Cyanobacterium</taxon>
    </lineage>
</organism>
<gene>
    <name evidence="1" type="ORF">SAY89_12010</name>
</gene>
<dbReference type="EMBL" id="CP138348">
    <property type="protein sequence ID" value="WPF87529.1"/>
    <property type="molecule type" value="Genomic_DNA"/>
</dbReference>